<proteinExistence type="predicted"/>
<evidence type="ECO:0000313" key="1">
    <source>
        <dbReference type="EMBL" id="MED6207806.1"/>
    </source>
</evidence>
<sequence length="79" mass="8807">MIANPNTIQDQAWYADSGASHHCTPVVSNLQQSSDYQGQEQDTHKVILKGLALKGMYRFERVDIPKNNSVINSPTVFTT</sequence>
<dbReference type="EMBL" id="JASCZI010241860">
    <property type="protein sequence ID" value="MED6207806.1"/>
    <property type="molecule type" value="Genomic_DNA"/>
</dbReference>
<comment type="caution">
    <text evidence="1">The sequence shown here is derived from an EMBL/GenBank/DDBJ whole genome shotgun (WGS) entry which is preliminary data.</text>
</comment>
<name>A0ABU6YEH0_9FABA</name>
<evidence type="ECO:0000313" key="2">
    <source>
        <dbReference type="Proteomes" id="UP001341840"/>
    </source>
</evidence>
<dbReference type="Proteomes" id="UP001341840">
    <property type="component" value="Unassembled WGS sequence"/>
</dbReference>
<keyword evidence="2" id="KW-1185">Reference proteome</keyword>
<accession>A0ABU6YEH0</accession>
<organism evidence="1 2">
    <name type="scientific">Stylosanthes scabra</name>
    <dbReference type="NCBI Taxonomy" id="79078"/>
    <lineage>
        <taxon>Eukaryota</taxon>
        <taxon>Viridiplantae</taxon>
        <taxon>Streptophyta</taxon>
        <taxon>Embryophyta</taxon>
        <taxon>Tracheophyta</taxon>
        <taxon>Spermatophyta</taxon>
        <taxon>Magnoliopsida</taxon>
        <taxon>eudicotyledons</taxon>
        <taxon>Gunneridae</taxon>
        <taxon>Pentapetalae</taxon>
        <taxon>rosids</taxon>
        <taxon>fabids</taxon>
        <taxon>Fabales</taxon>
        <taxon>Fabaceae</taxon>
        <taxon>Papilionoideae</taxon>
        <taxon>50 kb inversion clade</taxon>
        <taxon>dalbergioids sensu lato</taxon>
        <taxon>Dalbergieae</taxon>
        <taxon>Pterocarpus clade</taxon>
        <taxon>Stylosanthes</taxon>
    </lineage>
</organism>
<reference evidence="1 2" key="1">
    <citation type="journal article" date="2023" name="Plants (Basel)">
        <title>Bridging the Gap: Combining Genomics and Transcriptomics Approaches to Understand Stylosanthes scabra, an Orphan Legume from the Brazilian Caatinga.</title>
        <authorList>
            <person name="Ferreira-Neto J.R.C."/>
            <person name="da Silva M.D."/>
            <person name="Binneck E."/>
            <person name="de Melo N.F."/>
            <person name="da Silva R.H."/>
            <person name="de Melo A.L.T.M."/>
            <person name="Pandolfi V."/>
            <person name="Bustamante F.O."/>
            <person name="Brasileiro-Vidal A.C."/>
            <person name="Benko-Iseppon A.M."/>
        </authorList>
    </citation>
    <scope>NUCLEOTIDE SEQUENCE [LARGE SCALE GENOMIC DNA]</scope>
    <source>
        <tissue evidence="1">Leaves</tissue>
    </source>
</reference>
<protein>
    <submittedName>
        <fullName evidence="1">Uncharacterized protein</fullName>
    </submittedName>
</protein>
<gene>
    <name evidence="1" type="ORF">PIB30_039090</name>
</gene>